<keyword evidence="1" id="KW-0812">Transmembrane</keyword>
<sequence length="193" mass="21892">MAEHEEIPAIGKHDSGKTQPFIRHLAVVPYPGQGHINPMMRLCTRLASKGLLMSIVVTEEWLGFITSGQEPSPNLRLFSIPNVLPSELRHGADLTGFMEAVHTKMAEPVDWLIGSLEPPFQGLLLICSFLGRLMWPRGGVFRWVCCIRWHRLCFLSSITLMTWFLGYICLPTSQVRMGHIDTLPLLQDPLFEW</sequence>
<keyword evidence="1" id="KW-0472">Membrane</keyword>
<name>W1P193_AMBTC</name>
<dbReference type="EMBL" id="KI394767">
    <property type="protein sequence ID" value="ERN01331.1"/>
    <property type="molecule type" value="Genomic_DNA"/>
</dbReference>
<evidence type="ECO:0000313" key="2">
    <source>
        <dbReference type="EMBL" id="ERN01331.1"/>
    </source>
</evidence>
<dbReference type="HOGENOM" id="CLU_1410564_0_0_1"/>
<dbReference type="SUPFAM" id="SSF53756">
    <property type="entry name" value="UDP-Glycosyltransferase/glycogen phosphorylase"/>
    <property type="match status" value="1"/>
</dbReference>
<organism evidence="2 3">
    <name type="scientific">Amborella trichopoda</name>
    <dbReference type="NCBI Taxonomy" id="13333"/>
    <lineage>
        <taxon>Eukaryota</taxon>
        <taxon>Viridiplantae</taxon>
        <taxon>Streptophyta</taxon>
        <taxon>Embryophyta</taxon>
        <taxon>Tracheophyta</taxon>
        <taxon>Spermatophyta</taxon>
        <taxon>Magnoliopsida</taxon>
        <taxon>Amborellales</taxon>
        <taxon>Amborellaceae</taxon>
        <taxon>Amborella</taxon>
    </lineage>
</organism>
<accession>W1P193</accession>
<dbReference type="Proteomes" id="UP000017836">
    <property type="component" value="Unassembled WGS sequence"/>
</dbReference>
<keyword evidence="3" id="KW-1185">Reference proteome</keyword>
<reference evidence="3" key="1">
    <citation type="journal article" date="2013" name="Science">
        <title>The Amborella genome and the evolution of flowering plants.</title>
        <authorList>
            <consortium name="Amborella Genome Project"/>
        </authorList>
    </citation>
    <scope>NUCLEOTIDE SEQUENCE [LARGE SCALE GENOMIC DNA]</scope>
</reference>
<dbReference type="Gene3D" id="3.40.50.2000">
    <property type="entry name" value="Glycogen Phosphorylase B"/>
    <property type="match status" value="1"/>
</dbReference>
<gene>
    <name evidence="2" type="ORF">AMTR_s00002p00256330</name>
</gene>
<dbReference type="Gramene" id="ERN01331">
    <property type="protein sequence ID" value="ERN01331"/>
    <property type="gene ID" value="AMTR_s00002p00256330"/>
</dbReference>
<protein>
    <submittedName>
        <fullName evidence="2">Uncharacterized protein</fullName>
    </submittedName>
</protein>
<evidence type="ECO:0000256" key="1">
    <source>
        <dbReference type="SAM" id="Phobius"/>
    </source>
</evidence>
<proteinExistence type="predicted"/>
<feature type="transmembrane region" description="Helical" evidence="1">
    <location>
        <begin position="149"/>
        <end position="170"/>
    </location>
</feature>
<dbReference type="eggNOG" id="KOG1192">
    <property type="taxonomic scope" value="Eukaryota"/>
</dbReference>
<dbReference type="AlphaFoldDB" id="W1P193"/>
<evidence type="ECO:0000313" key="3">
    <source>
        <dbReference type="Proteomes" id="UP000017836"/>
    </source>
</evidence>
<keyword evidence="1" id="KW-1133">Transmembrane helix</keyword>